<dbReference type="InterPro" id="IPR019092">
    <property type="entry name" value="SSO2081-like_dom"/>
</dbReference>
<dbReference type="EMBL" id="AP019755">
    <property type="protein sequence ID" value="BBL34607.1"/>
    <property type="molecule type" value="Genomic_DNA"/>
</dbReference>
<dbReference type="NCBIfam" id="TIGR02584">
    <property type="entry name" value="cas_NE0113"/>
    <property type="match status" value="1"/>
</dbReference>
<dbReference type="KEGG" id="nst:Nstercoris_00846"/>
<evidence type="ECO:0000313" key="2">
    <source>
        <dbReference type="EMBL" id="BBL34607.1"/>
    </source>
</evidence>
<proteinExistence type="predicted"/>
<organism evidence="2 3">
    <name type="scientific">Nitrosomonas stercoris</name>
    <dbReference type="NCBI Taxonomy" id="1444684"/>
    <lineage>
        <taxon>Bacteria</taxon>
        <taxon>Pseudomonadati</taxon>
        <taxon>Pseudomonadota</taxon>
        <taxon>Betaproteobacteria</taxon>
        <taxon>Nitrosomonadales</taxon>
        <taxon>Nitrosomonadaceae</taxon>
        <taxon>Nitrosomonas</taxon>
    </lineage>
</organism>
<dbReference type="Pfam" id="PF09623">
    <property type="entry name" value="Cas_NE0113"/>
    <property type="match status" value="1"/>
</dbReference>
<dbReference type="InterPro" id="IPR013413">
    <property type="entry name" value="CRISPR-assoc_prot_NE0113"/>
</dbReference>
<name>A0A4Y1YP94_9PROT</name>
<gene>
    <name evidence="2" type="ORF">Nstercoris_00846</name>
</gene>
<evidence type="ECO:0000259" key="1">
    <source>
        <dbReference type="Pfam" id="PF09623"/>
    </source>
</evidence>
<accession>A0A4Y1YP94</accession>
<evidence type="ECO:0000313" key="3">
    <source>
        <dbReference type="Proteomes" id="UP000316473"/>
    </source>
</evidence>
<protein>
    <recommendedName>
        <fullName evidence="1">CRISPR system ring nuclease SSO2081-like domain-containing protein</fullName>
    </recommendedName>
</protein>
<feature type="domain" description="CRISPR system ring nuclease SSO2081-like" evidence="1">
    <location>
        <begin position="22"/>
        <end position="235"/>
    </location>
</feature>
<dbReference type="Proteomes" id="UP000316473">
    <property type="component" value="Chromosome"/>
</dbReference>
<sequence>MVQLLQPHEYPRRILLCVTGMSPQIVTETLYALAVTKTPPFLPTEIHLLTTVDGARLAKAALLHPDGGHFHALLKDQPKIGFPRFDEDCIHIIRHNQQKLADIRTSVENAAAADTIMALVAQFTTDADAALHVSIAGGRKTMGFYLGYAFSLFARQQDNLSHVLVSSPFEGHPDFFYPPRQPRRLVTRNGYHVDTAEAEVTLAEIPVVRLRHGLPTAFINGQAGFGETVAALQQSFAPPHLLIDLEQRSVMCGAIAVALKPQLLAWLTWWAMLAKRKQPETTWREADVKLFLDIYRFVIGIDAFNYEKTAELLSNGMEKEFFQTKNSKMERTLKNTLGLAATPYLLVAVGKRPHTRRGLSLSPDNITIIGASFA</sequence>
<dbReference type="AlphaFoldDB" id="A0A4Y1YP94"/>
<reference evidence="2 3" key="1">
    <citation type="submission" date="2019-06" db="EMBL/GenBank/DDBJ databases">
        <title>Nitrosomonas stercoris KYUHI-S whole genome shotgun sequence.</title>
        <authorList>
            <person name="Nakagawa T."/>
            <person name="Tsuchiya Y."/>
            <person name="Takahashi R."/>
        </authorList>
    </citation>
    <scope>NUCLEOTIDE SEQUENCE [LARGE SCALE GENOMIC DNA]</scope>
    <source>
        <strain evidence="2 3">KYUHI-S</strain>
    </source>
</reference>
<keyword evidence="3" id="KW-1185">Reference proteome</keyword>